<protein>
    <submittedName>
        <fullName evidence="1">Uncharacterized protein</fullName>
    </submittedName>
</protein>
<dbReference type="EMBL" id="JNVN01002747">
    <property type="protein sequence ID" value="KHJ31600.1"/>
    <property type="molecule type" value="Genomic_DNA"/>
</dbReference>
<dbReference type="Proteomes" id="UP000030854">
    <property type="component" value="Unassembled WGS sequence"/>
</dbReference>
<sequence>MKNKIEIENRFGKHVVERQEMLIDPLDGSFLEELGNIRDNMPIRYIGWTRRSLQDDSNSFARICVPGNKASKSKVQLHVTNAMDFIQLQLQNIRAAGGREYLKAQNENMEFDVNLAGLASTESVSLSP</sequence>
<organism evidence="1 2">
    <name type="scientific">Uncinula necator</name>
    <name type="common">Grape powdery mildew</name>
    <dbReference type="NCBI Taxonomy" id="52586"/>
    <lineage>
        <taxon>Eukaryota</taxon>
        <taxon>Fungi</taxon>
        <taxon>Dikarya</taxon>
        <taxon>Ascomycota</taxon>
        <taxon>Pezizomycotina</taxon>
        <taxon>Leotiomycetes</taxon>
        <taxon>Erysiphales</taxon>
        <taxon>Erysiphaceae</taxon>
        <taxon>Erysiphe</taxon>
    </lineage>
</organism>
<reference evidence="1 2" key="1">
    <citation type="journal article" date="2014" name="BMC Genomics">
        <title>Adaptive genomic structural variation in the grape powdery mildew pathogen, Erysiphe necator.</title>
        <authorList>
            <person name="Jones L."/>
            <person name="Riaz S."/>
            <person name="Morales-Cruz A."/>
            <person name="Amrine K.C."/>
            <person name="McGuire B."/>
            <person name="Gubler W.D."/>
            <person name="Walker M.A."/>
            <person name="Cantu D."/>
        </authorList>
    </citation>
    <scope>NUCLEOTIDE SEQUENCE [LARGE SCALE GENOMIC DNA]</scope>
    <source>
        <strain evidence="2">c</strain>
    </source>
</reference>
<dbReference type="AlphaFoldDB" id="A0A0B1P2P1"/>
<accession>A0A0B1P2P1</accession>
<keyword evidence="2" id="KW-1185">Reference proteome</keyword>
<gene>
    <name evidence="1" type="ORF">EV44_g3651</name>
</gene>
<proteinExistence type="predicted"/>
<evidence type="ECO:0000313" key="2">
    <source>
        <dbReference type="Proteomes" id="UP000030854"/>
    </source>
</evidence>
<name>A0A0B1P2P1_UNCNE</name>
<dbReference type="HOGENOM" id="CLU_1961204_0_0_1"/>
<evidence type="ECO:0000313" key="1">
    <source>
        <dbReference type="EMBL" id="KHJ31600.1"/>
    </source>
</evidence>
<comment type="caution">
    <text evidence="1">The sequence shown here is derived from an EMBL/GenBank/DDBJ whole genome shotgun (WGS) entry which is preliminary data.</text>
</comment>